<accession>A0A1H3DZ33</accession>
<dbReference type="AlphaFoldDB" id="A0A1H3DZ33"/>
<protein>
    <submittedName>
        <fullName evidence="2">Uncharacterized protein</fullName>
    </submittedName>
</protein>
<dbReference type="OrthoDB" id="69133at1644055"/>
<proteinExistence type="predicted"/>
<evidence type="ECO:0000256" key="1">
    <source>
        <dbReference type="SAM" id="MobiDB-lite"/>
    </source>
</evidence>
<evidence type="ECO:0000313" key="2">
    <source>
        <dbReference type="EMBL" id="SDX71610.1"/>
    </source>
</evidence>
<name>A0A1H3DZ33_9EURY</name>
<sequence>MSGSHPEPTGWFTDLDIGGPEGGAITIATGEADHPGSDPKQSGPVGLR</sequence>
<dbReference type="EMBL" id="FNPC01000001">
    <property type="protein sequence ID" value="SDX71610.1"/>
    <property type="molecule type" value="Genomic_DNA"/>
</dbReference>
<gene>
    <name evidence="2" type="ORF">SAMN05216564_101212</name>
</gene>
<feature type="region of interest" description="Disordered" evidence="1">
    <location>
        <begin position="1"/>
        <end position="48"/>
    </location>
</feature>
<reference evidence="3" key="1">
    <citation type="submission" date="2016-10" db="EMBL/GenBank/DDBJ databases">
        <authorList>
            <person name="Varghese N."/>
            <person name="Submissions S."/>
        </authorList>
    </citation>
    <scope>NUCLEOTIDE SEQUENCE [LARGE SCALE GENOMIC DNA]</scope>
    <source>
        <strain evidence="3">DC30,IBRC 10041,KCTC 4046</strain>
    </source>
</reference>
<dbReference type="Proteomes" id="UP000199079">
    <property type="component" value="Unassembled WGS sequence"/>
</dbReference>
<dbReference type="RefSeq" id="WP_176819408.1">
    <property type="nucleotide sequence ID" value="NZ_FNPC01000001.1"/>
</dbReference>
<keyword evidence="3" id="KW-1185">Reference proteome</keyword>
<evidence type="ECO:0000313" key="3">
    <source>
        <dbReference type="Proteomes" id="UP000199079"/>
    </source>
</evidence>
<organism evidence="2 3">
    <name type="scientific">Halopenitus persicus</name>
    <dbReference type="NCBI Taxonomy" id="1048396"/>
    <lineage>
        <taxon>Archaea</taxon>
        <taxon>Methanobacteriati</taxon>
        <taxon>Methanobacteriota</taxon>
        <taxon>Stenosarchaea group</taxon>
        <taxon>Halobacteria</taxon>
        <taxon>Halobacteriales</taxon>
        <taxon>Haloferacaceae</taxon>
        <taxon>Halopenitus</taxon>
    </lineage>
</organism>